<reference evidence="1 2" key="1">
    <citation type="journal article" date="2014" name="PLoS Genet.">
        <title>Phylogenetically driven sequencing of extremely halophilic archaea reveals strategies for static and dynamic osmo-response.</title>
        <authorList>
            <person name="Becker E.A."/>
            <person name="Seitzer P.M."/>
            <person name="Tritt A."/>
            <person name="Larsen D."/>
            <person name="Krusor M."/>
            <person name="Yao A.I."/>
            <person name="Wu D."/>
            <person name="Madern D."/>
            <person name="Eisen J.A."/>
            <person name="Darling A.E."/>
            <person name="Facciotti M.T."/>
        </authorList>
    </citation>
    <scope>NUCLEOTIDE SEQUENCE [LARGE SCALE GENOMIC DNA]</scope>
    <source>
        <strain evidence="1 2">DSM 10524</strain>
    </source>
</reference>
<name>L9X4D2_9EURY</name>
<dbReference type="InterPro" id="IPR014347">
    <property type="entry name" value="Tautomerase/MIF_sf"/>
</dbReference>
<dbReference type="EMBL" id="AOIB01000028">
    <property type="protein sequence ID" value="ELY56326.1"/>
    <property type="molecule type" value="Genomic_DNA"/>
</dbReference>
<evidence type="ECO:0000313" key="2">
    <source>
        <dbReference type="Proteomes" id="UP000011688"/>
    </source>
</evidence>
<proteinExistence type="predicted"/>
<gene>
    <name evidence="1" type="ORF">C491_15302</name>
</gene>
<sequence length="132" mass="14869">MPHLQFETTVSLDAAEKRSFTTEITELYAERMKTGTGHVAVTVRTLEDASFSLGRLEPGDDAVMVNADIRTGRSFDQQRSFVRDAFDAAHDRWSVPTANMYAVVTEHDGEEFHEYDRVLASWGEHETEEGAD</sequence>
<dbReference type="SUPFAM" id="SSF55331">
    <property type="entry name" value="Tautomerase/MIF"/>
    <property type="match status" value="1"/>
</dbReference>
<dbReference type="OrthoDB" id="210530at2157"/>
<dbReference type="Proteomes" id="UP000011688">
    <property type="component" value="Unassembled WGS sequence"/>
</dbReference>
<keyword evidence="2" id="KW-1185">Reference proteome</keyword>
<dbReference type="Gene3D" id="3.30.429.10">
    <property type="entry name" value="Macrophage Migration Inhibitory Factor"/>
    <property type="match status" value="1"/>
</dbReference>
<comment type="caution">
    <text evidence="1">The sequence shown here is derived from an EMBL/GenBank/DDBJ whole genome shotgun (WGS) entry which is preliminary data.</text>
</comment>
<dbReference type="eggNOG" id="arCOG02240">
    <property type="taxonomic scope" value="Archaea"/>
</dbReference>
<accession>L9X4D2</accession>
<organism evidence="1 2">
    <name type="scientific">Natronococcus amylolyticus DSM 10524</name>
    <dbReference type="NCBI Taxonomy" id="1227497"/>
    <lineage>
        <taxon>Archaea</taxon>
        <taxon>Methanobacteriati</taxon>
        <taxon>Methanobacteriota</taxon>
        <taxon>Stenosarchaea group</taxon>
        <taxon>Halobacteria</taxon>
        <taxon>Halobacteriales</taxon>
        <taxon>Natrialbaceae</taxon>
        <taxon>Natronococcus</taxon>
    </lineage>
</organism>
<dbReference type="AlphaFoldDB" id="L9X4D2"/>
<protein>
    <submittedName>
        <fullName evidence="1">Tautomerase</fullName>
    </submittedName>
</protein>
<evidence type="ECO:0000313" key="1">
    <source>
        <dbReference type="EMBL" id="ELY56326.1"/>
    </source>
</evidence>